<dbReference type="InterPro" id="IPR002372">
    <property type="entry name" value="PQQ_rpt_dom"/>
</dbReference>
<dbReference type="InterPro" id="IPR050300">
    <property type="entry name" value="GDXG_lipolytic_enzyme"/>
</dbReference>
<gene>
    <name evidence="6" type="primary">nlhH_5</name>
    <name evidence="6" type="ORF">K227x_30200</name>
</gene>
<keyword evidence="2 6" id="KW-0378">Hydrolase</keyword>
<sequence length="817" mass="89660">MYRNLLMMMVCVAVCGVDSGGRLHAMAPEVRIETDLVYGADDSGYQKLDLYLPVDAGGRRPVVIFVHGGGWKGGSKASGKKHAAWLAEHGFVVASMDYRLTDVAGWPAQINDGYAAVRWIRDHADQYNLDRDRIGVWGTSAGAHLAILMGNRPDPQDHPTSSRVQAVCDWFGPSDLSTMPPNIVDETRSAAQVANSNGAKLLRATVSSVPELAQDASGLHHVTSDDPAILIMHGDQDTGVPIQQSQRLHQAARASGVKSQLHVVQGAGHGGKQFQTPEVRTEVLSFFQSTLMRSTETPSAVASSTNSSGWPQGSGPAADFSAAGPRPPDDWSVVRSRNIVWNKTLPETGQSTVTVWGDRIFFTTMEEVTADAELGQNIIAWCCDAGTGATIWNRKVTGQFPLRLSGCFSDSSAPPAVTDGQRVCFFNASGRISCFDFDGNELWTREVMPVGRTQPMIIDDGVAFIRQRYMPDDQGHFTHEHKDAPVEQWTQIECLDMRTGKTKWTTDCGVNMGCVPVLAERTDGRRVIVVGRGGGHSPPEHPEGISMLDAQDGSTLWTLPLPGFMSTMAFHLSQGNVLVFHDDQHLWIDENNGKVNRSVSFLNDVAVCRHSAEGWQIVNESLPAAKNKRAIIQQSNILAGQFHYFRSYSRPYLGRIHVQTGRVDYLQLPVQVKRSLTGDEQWLWDESGMSANVIAEVRKESKKRSSVIPIERWHFEPNDMKNSRGLVVMGDNRSMGTGWGHHASPIPTVVNQRLYVPIMNGTVYVIDSQAPRLDETALIAVNDLGQVGQSFQRAAISYADGKLYAHTIRQITCIGNQ</sequence>
<feature type="domain" description="Pyrrolo-quinoline quinone repeat" evidence="4">
    <location>
        <begin position="384"/>
        <end position="506"/>
    </location>
</feature>
<dbReference type="PANTHER" id="PTHR48081">
    <property type="entry name" value="AB HYDROLASE SUPERFAMILY PROTEIN C4A8.06C"/>
    <property type="match status" value="1"/>
</dbReference>
<dbReference type="Pfam" id="PF13360">
    <property type="entry name" value="PQQ_2"/>
    <property type="match status" value="1"/>
</dbReference>
<evidence type="ECO:0000256" key="3">
    <source>
        <dbReference type="SAM" id="MobiDB-lite"/>
    </source>
</evidence>
<feature type="domain" description="BD-FAE-like" evidence="5">
    <location>
        <begin position="48"/>
        <end position="250"/>
    </location>
</feature>
<dbReference type="InterPro" id="IPR011047">
    <property type="entry name" value="Quinoprotein_ADH-like_sf"/>
</dbReference>
<organism evidence="6 7">
    <name type="scientific">Rubripirellula lacrimiformis</name>
    <dbReference type="NCBI Taxonomy" id="1930273"/>
    <lineage>
        <taxon>Bacteria</taxon>
        <taxon>Pseudomonadati</taxon>
        <taxon>Planctomycetota</taxon>
        <taxon>Planctomycetia</taxon>
        <taxon>Pirellulales</taxon>
        <taxon>Pirellulaceae</taxon>
        <taxon>Rubripirellula</taxon>
    </lineage>
</organism>
<dbReference type="EMBL" id="CP036525">
    <property type="protein sequence ID" value="QDT04627.1"/>
    <property type="molecule type" value="Genomic_DNA"/>
</dbReference>
<dbReference type="Gene3D" id="2.130.10.10">
    <property type="entry name" value="YVTN repeat-like/Quinoprotein amine dehydrogenase"/>
    <property type="match status" value="1"/>
</dbReference>
<evidence type="ECO:0000256" key="1">
    <source>
        <dbReference type="ARBA" id="ARBA00010515"/>
    </source>
</evidence>
<evidence type="ECO:0000256" key="2">
    <source>
        <dbReference type="ARBA" id="ARBA00022801"/>
    </source>
</evidence>
<dbReference type="AlphaFoldDB" id="A0A517NBV2"/>
<dbReference type="KEGG" id="rlc:K227x_30200"/>
<name>A0A517NBV2_9BACT</name>
<proteinExistence type="inferred from homology"/>
<feature type="region of interest" description="Disordered" evidence="3">
    <location>
        <begin position="297"/>
        <end position="328"/>
    </location>
</feature>
<keyword evidence="7" id="KW-1185">Reference proteome</keyword>
<dbReference type="SUPFAM" id="SSF53474">
    <property type="entry name" value="alpha/beta-Hydrolases"/>
    <property type="match status" value="1"/>
</dbReference>
<dbReference type="GO" id="GO:0106435">
    <property type="term" value="F:carboxylesterase activity"/>
    <property type="evidence" value="ECO:0007669"/>
    <property type="project" value="UniProtKB-EC"/>
</dbReference>
<dbReference type="InterPro" id="IPR002168">
    <property type="entry name" value="Lipase_GDXG_HIS_AS"/>
</dbReference>
<evidence type="ECO:0000313" key="6">
    <source>
        <dbReference type="EMBL" id="QDT04627.1"/>
    </source>
</evidence>
<dbReference type="SUPFAM" id="SSF50998">
    <property type="entry name" value="Quinoprotein alcohol dehydrogenase-like"/>
    <property type="match status" value="1"/>
</dbReference>
<dbReference type="PROSITE" id="PS01173">
    <property type="entry name" value="LIPASE_GDXG_HIS"/>
    <property type="match status" value="1"/>
</dbReference>
<dbReference type="Proteomes" id="UP000318538">
    <property type="component" value="Chromosome"/>
</dbReference>
<reference evidence="6 7" key="1">
    <citation type="submission" date="2019-02" db="EMBL/GenBank/DDBJ databases">
        <title>Deep-cultivation of Planctomycetes and their phenomic and genomic characterization uncovers novel biology.</title>
        <authorList>
            <person name="Wiegand S."/>
            <person name="Jogler M."/>
            <person name="Boedeker C."/>
            <person name="Pinto D."/>
            <person name="Vollmers J."/>
            <person name="Rivas-Marin E."/>
            <person name="Kohn T."/>
            <person name="Peeters S.H."/>
            <person name="Heuer A."/>
            <person name="Rast P."/>
            <person name="Oberbeckmann S."/>
            <person name="Bunk B."/>
            <person name="Jeske O."/>
            <person name="Meyerdierks A."/>
            <person name="Storesund J.E."/>
            <person name="Kallscheuer N."/>
            <person name="Luecker S."/>
            <person name="Lage O.M."/>
            <person name="Pohl T."/>
            <person name="Merkel B.J."/>
            <person name="Hornburger P."/>
            <person name="Mueller R.-W."/>
            <person name="Bruemmer F."/>
            <person name="Labrenz M."/>
            <person name="Spormann A.M."/>
            <person name="Op den Camp H."/>
            <person name="Overmann J."/>
            <person name="Amann R."/>
            <person name="Jetten M.S.M."/>
            <person name="Mascher T."/>
            <person name="Medema M.H."/>
            <person name="Devos D.P."/>
            <person name="Kaster A.-K."/>
            <person name="Ovreas L."/>
            <person name="Rohde M."/>
            <person name="Galperin M.Y."/>
            <person name="Jogler C."/>
        </authorList>
    </citation>
    <scope>NUCLEOTIDE SEQUENCE [LARGE SCALE GENOMIC DNA]</scope>
    <source>
        <strain evidence="6 7">K22_7</strain>
    </source>
</reference>
<protein>
    <submittedName>
        <fullName evidence="6">Carboxylesterase NlhH</fullName>
        <ecNumber evidence="6">3.1.1.1</ecNumber>
    </submittedName>
</protein>
<dbReference type="Gene3D" id="3.40.50.1820">
    <property type="entry name" value="alpha/beta hydrolase"/>
    <property type="match status" value="1"/>
</dbReference>
<evidence type="ECO:0000313" key="7">
    <source>
        <dbReference type="Proteomes" id="UP000318538"/>
    </source>
</evidence>
<comment type="similarity">
    <text evidence="1">Belongs to the 'GDXG' lipolytic enzyme family.</text>
</comment>
<evidence type="ECO:0000259" key="5">
    <source>
        <dbReference type="Pfam" id="PF20434"/>
    </source>
</evidence>
<dbReference type="EC" id="3.1.1.1" evidence="6"/>
<feature type="compositionally biased region" description="Polar residues" evidence="3">
    <location>
        <begin position="297"/>
        <end position="311"/>
    </location>
</feature>
<dbReference type="PANTHER" id="PTHR48081:SF13">
    <property type="entry name" value="ALPHA_BETA HYDROLASE"/>
    <property type="match status" value="1"/>
</dbReference>
<evidence type="ECO:0000259" key="4">
    <source>
        <dbReference type="Pfam" id="PF13360"/>
    </source>
</evidence>
<dbReference type="InterPro" id="IPR049492">
    <property type="entry name" value="BD-FAE-like_dom"/>
</dbReference>
<dbReference type="Pfam" id="PF20434">
    <property type="entry name" value="BD-FAE"/>
    <property type="match status" value="1"/>
</dbReference>
<dbReference type="InterPro" id="IPR015943">
    <property type="entry name" value="WD40/YVTN_repeat-like_dom_sf"/>
</dbReference>
<accession>A0A517NBV2</accession>
<dbReference type="InterPro" id="IPR029058">
    <property type="entry name" value="AB_hydrolase_fold"/>
</dbReference>